<evidence type="ECO:0000256" key="2">
    <source>
        <dbReference type="ARBA" id="ARBA00009977"/>
    </source>
</evidence>
<comment type="caution">
    <text evidence="9">The sequence shown here is derived from an EMBL/GenBank/DDBJ whole genome shotgun (WGS) entry which is preliminary data.</text>
</comment>
<reference evidence="9 10" key="1">
    <citation type="submission" date="2024-01" db="EMBL/GenBank/DDBJ databases">
        <title>The genomes of 5 underutilized Papilionoideae crops provide insights into root nodulation and disease resistanc.</title>
        <authorList>
            <person name="Yuan L."/>
        </authorList>
    </citation>
    <scope>NUCLEOTIDE SEQUENCE [LARGE SCALE GENOMIC DNA]</scope>
    <source>
        <strain evidence="9">ZHUSHIDOU_FW_LH</strain>
        <tissue evidence="9">Leaf</tissue>
    </source>
</reference>
<comment type="subcellular location">
    <subcellularLocation>
        <location evidence="1">Membrane</location>
        <topology evidence="1">Single-pass membrane protein</topology>
    </subcellularLocation>
</comment>
<keyword evidence="5" id="KW-0029">Amino-acid transport</keyword>
<dbReference type="InterPro" id="IPR040359">
    <property type="entry name" value="GDU"/>
</dbReference>
<evidence type="ECO:0000256" key="8">
    <source>
        <dbReference type="SAM" id="Phobius"/>
    </source>
</evidence>
<evidence type="ECO:0000256" key="5">
    <source>
        <dbReference type="ARBA" id="ARBA00022970"/>
    </source>
</evidence>
<dbReference type="EMBL" id="JAYWIO010000002">
    <property type="protein sequence ID" value="KAK7281588.1"/>
    <property type="molecule type" value="Genomic_DNA"/>
</dbReference>
<evidence type="ECO:0000256" key="7">
    <source>
        <dbReference type="ARBA" id="ARBA00023136"/>
    </source>
</evidence>
<dbReference type="GO" id="GO:0080143">
    <property type="term" value="P:regulation of amino acid export"/>
    <property type="evidence" value="ECO:0007669"/>
    <property type="project" value="InterPro"/>
</dbReference>
<gene>
    <name evidence="9" type="ORF">RIF29_09709</name>
</gene>
<dbReference type="Proteomes" id="UP001372338">
    <property type="component" value="Unassembled WGS sequence"/>
</dbReference>
<keyword evidence="7 8" id="KW-0472">Membrane</keyword>
<keyword evidence="4 8" id="KW-0812">Transmembrane</keyword>
<comment type="similarity">
    <text evidence="2">Belongs to the GLUTAMINE DUMPER 1 (TC 9.B.60) family.</text>
</comment>
<evidence type="ECO:0000256" key="1">
    <source>
        <dbReference type="ARBA" id="ARBA00004167"/>
    </source>
</evidence>
<evidence type="ECO:0000256" key="4">
    <source>
        <dbReference type="ARBA" id="ARBA00022692"/>
    </source>
</evidence>
<proteinExistence type="inferred from homology"/>
<dbReference type="GO" id="GO:0006865">
    <property type="term" value="P:amino acid transport"/>
    <property type="evidence" value="ECO:0007669"/>
    <property type="project" value="UniProtKB-KW"/>
</dbReference>
<keyword evidence="3" id="KW-0813">Transport</keyword>
<keyword evidence="6 8" id="KW-1133">Transmembrane helix</keyword>
<dbReference type="PANTHER" id="PTHR33228:SF77">
    <property type="entry name" value="PROTEIN GLUTAMINE DUMPER 2"/>
    <property type="match status" value="1"/>
</dbReference>
<sequence>MAMMMRGNSPALAQAPHAPWHSPASYLYSGLAAMLGLTAFALLIRLAYSFFKLSGFLEGNEEEEARRDLEAPPTPQVHEEKIFVVMAGQERPTFLATPMWPSMFSSFGGNISSSACTSKTDKLVEMAENVKLTCI</sequence>
<evidence type="ECO:0000256" key="6">
    <source>
        <dbReference type="ARBA" id="ARBA00022989"/>
    </source>
</evidence>
<dbReference type="GO" id="GO:0016020">
    <property type="term" value="C:membrane"/>
    <property type="evidence" value="ECO:0007669"/>
    <property type="project" value="UniProtKB-SubCell"/>
</dbReference>
<accession>A0AAN9II13</accession>
<protein>
    <submittedName>
        <fullName evidence="9">Uncharacterized protein</fullName>
    </submittedName>
</protein>
<keyword evidence="10" id="KW-1185">Reference proteome</keyword>
<dbReference type="PANTHER" id="PTHR33228">
    <property type="entry name" value="PROTEIN GLUTAMINE DUMPER 4-RELATED"/>
    <property type="match status" value="1"/>
</dbReference>
<feature type="transmembrane region" description="Helical" evidence="8">
    <location>
        <begin position="26"/>
        <end position="48"/>
    </location>
</feature>
<name>A0AAN9II13_CROPI</name>
<evidence type="ECO:0000313" key="10">
    <source>
        <dbReference type="Proteomes" id="UP001372338"/>
    </source>
</evidence>
<dbReference type="AlphaFoldDB" id="A0AAN9II13"/>
<organism evidence="9 10">
    <name type="scientific">Crotalaria pallida</name>
    <name type="common">Smooth rattlebox</name>
    <name type="synonym">Crotalaria striata</name>
    <dbReference type="NCBI Taxonomy" id="3830"/>
    <lineage>
        <taxon>Eukaryota</taxon>
        <taxon>Viridiplantae</taxon>
        <taxon>Streptophyta</taxon>
        <taxon>Embryophyta</taxon>
        <taxon>Tracheophyta</taxon>
        <taxon>Spermatophyta</taxon>
        <taxon>Magnoliopsida</taxon>
        <taxon>eudicotyledons</taxon>
        <taxon>Gunneridae</taxon>
        <taxon>Pentapetalae</taxon>
        <taxon>rosids</taxon>
        <taxon>fabids</taxon>
        <taxon>Fabales</taxon>
        <taxon>Fabaceae</taxon>
        <taxon>Papilionoideae</taxon>
        <taxon>50 kb inversion clade</taxon>
        <taxon>genistoids sensu lato</taxon>
        <taxon>core genistoids</taxon>
        <taxon>Crotalarieae</taxon>
        <taxon>Crotalaria</taxon>
    </lineage>
</organism>
<evidence type="ECO:0000313" key="9">
    <source>
        <dbReference type="EMBL" id="KAK7281588.1"/>
    </source>
</evidence>
<evidence type="ECO:0000256" key="3">
    <source>
        <dbReference type="ARBA" id="ARBA00022448"/>
    </source>
</evidence>